<evidence type="ECO:0000313" key="2">
    <source>
        <dbReference type="Proteomes" id="UP001580928"/>
    </source>
</evidence>
<sequence length="236" mass="27151">MNYPDVYGEALDDYFHDRFDENLILYTNNRDQETMPVDLFFRSAEELPDQELIALALCDGKVLDVGAGAGSHSLYLQEQNMEVTALEISSKACQVMKQRGVKQIVNEDILSYSGDKYDTILFLMNGIGLAQTVDGLINLFNHCKTLLNPGGQLLFDTSDIDYYYQSEELPKPAGHYYGEIHFQYEYKGRKGQPFGWLYIDQNELIKIGHQLGWVVQILDEDDHYQYLVRMELKATF</sequence>
<dbReference type="GO" id="GO:0032259">
    <property type="term" value="P:methylation"/>
    <property type="evidence" value="ECO:0007669"/>
    <property type="project" value="UniProtKB-KW"/>
</dbReference>
<keyword evidence="1" id="KW-0808">Transferase</keyword>
<keyword evidence="2" id="KW-1185">Reference proteome</keyword>
<evidence type="ECO:0000313" key="1">
    <source>
        <dbReference type="EMBL" id="MFB5944600.1"/>
    </source>
</evidence>
<dbReference type="Gene3D" id="3.40.50.150">
    <property type="entry name" value="Vaccinia Virus protein VP39"/>
    <property type="match status" value="1"/>
</dbReference>
<dbReference type="Pfam" id="PF13489">
    <property type="entry name" value="Methyltransf_23"/>
    <property type="match status" value="1"/>
</dbReference>
<dbReference type="Proteomes" id="UP001580928">
    <property type="component" value="Unassembled WGS sequence"/>
</dbReference>
<dbReference type="RefSeq" id="WP_375556164.1">
    <property type="nucleotide sequence ID" value="NZ_JBBVGT010000002.1"/>
</dbReference>
<reference evidence="1 2" key="1">
    <citation type="submission" date="2024-04" db="EMBL/GenBank/DDBJ databases">
        <title>Albibacterium profundi sp. nov., isolated from sediment of the Challenger Deep of Mariana Trench.</title>
        <authorList>
            <person name="Wang Y."/>
        </authorList>
    </citation>
    <scope>NUCLEOTIDE SEQUENCE [LARGE SCALE GENOMIC DNA]</scope>
    <source>
        <strain evidence="1 2">RHL897</strain>
    </source>
</reference>
<comment type="caution">
    <text evidence="1">The sequence shown here is derived from an EMBL/GenBank/DDBJ whole genome shotgun (WGS) entry which is preliminary data.</text>
</comment>
<protein>
    <submittedName>
        <fullName evidence="1">Class I SAM-dependent methyltransferase</fullName>
        <ecNumber evidence="1">2.1.1.-</ecNumber>
    </submittedName>
</protein>
<dbReference type="SUPFAM" id="SSF53335">
    <property type="entry name" value="S-adenosyl-L-methionine-dependent methyltransferases"/>
    <property type="match status" value="1"/>
</dbReference>
<dbReference type="InterPro" id="IPR029063">
    <property type="entry name" value="SAM-dependent_MTases_sf"/>
</dbReference>
<accession>A0ABV5CD87</accession>
<dbReference type="EC" id="2.1.1.-" evidence="1"/>
<keyword evidence="1" id="KW-0489">Methyltransferase</keyword>
<name>A0ABV5CD87_9SPHI</name>
<proteinExistence type="predicted"/>
<dbReference type="CDD" id="cd02440">
    <property type="entry name" value="AdoMet_MTases"/>
    <property type="match status" value="1"/>
</dbReference>
<dbReference type="GO" id="GO:0008168">
    <property type="term" value="F:methyltransferase activity"/>
    <property type="evidence" value="ECO:0007669"/>
    <property type="project" value="UniProtKB-KW"/>
</dbReference>
<organism evidence="1 2">
    <name type="scientific">Albibacterium profundi</name>
    <dbReference type="NCBI Taxonomy" id="3134906"/>
    <lineage>
        <taxon>Bacteria</taxon>
        <taxon>Pseudomonadati</taxon>
        <taxon>Bacteroidota</taxon>
        <taxon>Sphingobacteriia</taxon>
        <taxon>Sphingobacteriales</taxon>
        <taxon>Sphingobacteriaceae</taxon>
        <taxon>Albibacterium</taxon>
    </lineage>
</organism>
<gene>
    <name evidence="1" type="ORF">WKR92_02010</name>
</gene>
<dbReference type="EMBL" id="JBBVGT010000002">
    <property type="protein sequence ID" value="MFB5944600.1"/>
    <property type="molecule type" value="Genomic_DNA"/>
</dbReference>